<protein>
    <recommendedName>
        <fullName evidence="3">PepSY-like beta-lactamase-inhibitor</fullName>
    </recommendedName>
</protein>
<name>A0A4R7K090_9FLAO</name>
<dbReference type="Proteomes" id="UP000294749">
    <property type="component" value="Unassembled WGS sequence"/>
</dbReference>
<comment type="caution">
    <text evidence="1">The sequence shown here is derived from an EMBL/GenBank/DDBJ whole genome shotgun (WGS) entry which is preliminary data.</text>
</comment>
<accession>A0A4R7K090</accession>
<reference evidence="1 2" key="1">
    <citation type="submission" date="2019-03" db="EMBL/GenBank/DDBJ databases">
        <title>Genomic Encyclopedia of Archaeal and Bacterial Type Strains, Phase II (KMG-II): from individual species to whole genera.</title>
        <authorList>
            <person name="Goeker M."/>
        </authorList>
    </citation>
    <scope>NUCLEOTIDE SEQUENCE [LARGE SCALE GENOMIC DNA]</scope>
    <source>
        <strain evidence="1 2">DSM 25233</strain>
    </source>
</reference>
<evidence type="ECO:0000313" key="2">
    <source>
        <dbReference type="Proteomes" id="UP000294749"/>
    </source>
</evidence>
<organism evidence="1 2">
    <name type="scientific">Maribacter spongiicola</name>
    <dbReference type="NCBI Taxonomy" id="1206753"/>
    <lineage>
        <taxon>Bacteria</taxon>
        <taxon>Pseudomonadati</taxon>
        <taxon>Bacteroidota</taxon>
        <taxon>Flavobacteriia</taxon>
        <taxon>Flavobacteriales</taxon>
        <taxon>Flavobacteriaceae</taxon>
        <taxon>Maribacter</taxon>
    </lineage>
</organism>
<sequence length="74" mass="8859">MNGELENKPLQNYDRIQEYLIKNNLKLTKTIDANDVEYQIIEVINPANKTFRIWMEIDTSILTKNKIQYQKEID</sequence>
<dbReference type="AlphaFoldDB" id="A0A4R7K090"/>
<keyword evidence="2" id="KW-1185">Reference proteome</keyword>
<gene>
    <name evidence="1" type="ORF">CLV90_2960</name>
</gene>
<proteinExistence type="predicted"/>
<evidence type="ECO:0000313" key="1">
    <source>
        <dbReference type="EMBL" id="TDT43836.1"/>
    </source>
</evidence>
<dbReference type="EMBL" id="SOAY01000012">
    <property type="protein sequence ID" value="TDT43836.1"/>
    <property type="molecule type" value="Genomic_DNA"/>
</dbReference>
<evidence type="ECO:0008006" key="3">
    <source>
        <dbReference type="Google" id="ProtNLM"/>
    </source>
</evidence>